<feature type="compositionally biased region" description="Basic and acidic residues" evidence="1">
    <location>
        <begin position="1224"/>
        <end position="1240"/>
    </location>
</feature>
<protein>
    <recommendedName>
        <fullName evidence="2">DUF4211 domain-containing protein</fullName>
    </recommendedName>
</protein>
<feature type="compositionally biased region" description="Basic and acidic residues" evidence="1">
    <location>
        <begin position="410"/>
        <end position="419"/>
    </location>
</feature>
<sequence length="1579" mass="172650">MDPVGPWSAYAAQYNRLATAGPGTGDFITSHHLAATGNSGLSSHQAGGNIPSTTSQLLLQAAAHATSSLAGASSAFNPGSFLSPSTVGYETVFSPLFHQKAHVNTAALTSQHRQALESASKQSNIVESDINQLRENYNSAHQQSLHASFFDHQNPPSQGASITWAQGNAQLPSPFGILPHENIPNSPGGSSKSGGAYDTSHFITAQTLNHLTTFNNENKKLARSSSSGQSKNHSSSPTNNSYYSNSTHKSNSSSSTTNTPSTSTSSSSSRNTQDSIKSKTNSKSPATSVSPATCSPPTCTNSTKTTSSSSSSSISTTSSPIIPTTTTPISAPSGSSSSSNYSTQTCKSFSSNTNNTCIVTSPSRVPQTALTRISNIFTNSSQQRQTDKQSSRSSSFPSPVSKQTNLPSKSSERKSESSHETSQSSPISFALIDSNSRQNVNFANVNANNSKMNTSNSRVIHPGTAQQFQQQSSNNASPTSYTDPQYRISSKNASLSGGDSAYSSGSSTASNSDCAVPSRKPSPLHSHSQASPVGAAYPVYNSPMNAISSPQQQQATHSETSGYNKQQMTSPSPLDVTVSRPPSQSNQVAYPSVITRTDNKSYPYERSQEFPQKQTCWESSERQQVRSSKQYSIPNNYVETSPHVQKAVVLGITERQQAYFDSTPSHQVTLQDLSSRGDPMSIVKNLQTLQQHHQQQQQPATPVAPQAQPVQHQTQQQSQQAAQHQITQHTTTSAAPSVSQQKTTPTFEELRAPVNNKSSARRRKSSERSNHSIGGDITATTTISEYFSGRVPPPAHHNISQQQQNGTYFDFERWNLPPANPKMFAGQGAFAGQNSISHGSNFVGNSAHQHQSLMVPHPHHHPSALSYFPPFHLAHPATHPEYQNSPNAVESYGNDSQGTSSSSSNNYVPTSIEAQPKVIVPNIEEELGFLSESVPAAPQSQFPYTGPDAAKDTAPKTSLGVTASKNDFLASYLKFLQGERDTSPPGVRPSGGGAGPRKPTWSRTRVTTNNPSTNPSGEPGGDASANAVTLIQPTVKPKPEPKYDPQDDPRYFPLPKSSADRRRHLDSSSDSDSDLDTKKSKLSDWSSIPPVKKKEPQKLLSKPKTLEKPKKFFEKPKKDIGSNRPEMFKKKKPSSIPAEEKPPPRREMSKRKAKEKKLTVDGAQEEDEFYEEHDSDSDPAWTPQATKDEPEDDLSIKKIKGGKNRFPTLMSMAQPSSNTAKKRRIEDGIPEQKLKPIIKSEDDEEATTGAAAAAGAAAGSELDGTSFKTGEFVALRSEIFKDYPALWRVDGKSLLQKYEPFETKSGAIHYRNISTYSGFTSNNRQYYEKVNVKVHYENRNETVVELLNKTSSEKVTRPKHPDILEPYAKETLKYQDNFEVYIQTLISQALDTNFLTEIFQEKDEYFLSNVRTIDNLTESKKMLLVQASKWQNALIAESITTWPCYNVIADLTHLEKLNKYCAGCAKPQVDARLILYGQPYNNTTLEGCTPHPRIANIKDLLMCLKCIEHVELLSKVAHQKYLMFIECAKRVNEKRSSDETKDTTVILNELLADEVWLNKLFTDVRYDWAQIDNIAFNST</sequence>
<feature type="compositionally biased region" description="Low complexity" evidence="1">
    <location>
        <begin position="391"/>
        <end position="401"/>
    </location>
</feature>
<reference evidence="3" key="1">
    <citation type="submission" date="2021-05" db="EMBL/GenBank/DDBJ databases">
        <authorList>
            <person name="Alioto T."/>
            <person name="Alioto T."/>
            <person name="Gomez Garrido J."/>
        </authorList>
    </citation>
    <scope>NUCLEOTIDE SEQUENCE</scope>
</reference>
<dbReference type="Pfam" id="PF13926">
    <property type="entry name" value="DUF4211"/>
    <property type="match status" value="1"/>
</dbReference>
<dbReference type="EMBL" id="HBUF01310601">
    <property type="protein sequence ID" value="CAG6693050.1"/>
    <property type="molecule type" value="Transcribed_RNA"/>
</dbReference>
<feature type="compositionally biased region" description="Acidic residues" evidence="1">
    <location>
        <begin position="1163"/>
        <end position="1177"/>
    </location>
</feature>
<evidence type="ECO:0000256" key="1">
    <source>
        <dbReference type="SAM" id="MobiDB-lite"/>
    </source>
</evidence>
<feature type="compositionally biased region" description="Polar residues" evidence="1">
    <location>
        <begin position="542"/>
        <end position="572"/>
    </location>
</feature>
<feature type="compositionally biased region" description="Polar residues" evidence="1">
    <location>
        <begin position="478"/>
        <end position="492"/>
    </location>
</feature>
<proteinExistence type="predicted"/>
<feature type="compositionally biased region" description="Basic and acidic residues" evidence="1">
    <location>
        <begin position="1138"/>
        <end position="1147"/>
    </location>
</feature>
<dbReference type="EMBL" id="HBUF01375394">
    <property type="protein sequence ID" value="CAG6728106.1"/>
    <property type="molecule type" value="Transcribed_RNA"/>
</dbReference>
<feature type="region of interest" description="Disordered" evidence="1">
    <location>
        <begin position="877"/>
        <end position="909"/>
    </location>
</feature>
<feature type="region of interest" description="Disordered" evidence="1">
    <location>
        <begin position="938"/>
        <end position="959"/>
    </location>
</feature>
<dbReference type="EMBL" id="HBUF01025955">
    <property type="protein sequence ID" value="CAG6612922.1"/>
    <property type="molecule type" value="Transcribed_RNA"/>
</dbReference>
<name>A0A8D8PT08_9HEMI</name>
<feature type="compositionally biased region" description="Basic and acidic residues" evidence="1">
    <location>
        <begin position="1037"/>
        <end position="1050"/>
    </location>
</feature>
<feature type="compositionally biased region" description="Polar residues" evidence="1">
    <location>
        <begin position="736"/>
        <end position="746"/>
    </location>
</feature>
<feature type="compositionally biased region" description="Low complexity" evidence="1">
    <location>
        <begin position="493"/>
        <end position="512"/>
    </location>
</feature>
<feature type="region of interest" description="Disordered" evidence="1">
    <location>
        <begin position="171"/>
        <end position="198"/>
    </location>
</feature>
<feature type="compositionally biased region" description="Low complexity" evidence="1">
    <location>
        <begin position="224"/>
        <end position="272"/>
    </location>
</feature>
<feature type="compositionally biased region" description="Polar residues" evidence="1">
    <location>
        <begin position="609"/>
        <end position="618"/>
    </location>
</feature>
<dbReference type="EMBL" id="HBUF01025957">
    <property type="protein sequence ID" value="CAG6612924.1"/>
    <property type="molecule type" value="Transcribed_RNA"/>
</dbReference>
<feature type="domain" description="DUF4211" evidence="2">
    <location>
        <begin position="1368"/>
        <end position="1485"/>
    </location>
</feature>
<feature type="compositionally biased region" description="Polar residues" evidence="1">
    <location>
        <begin position="273"/>
        <end position="283"/>
    </location>
</feature>
<dbReference type="InterPro" id="IPR025451">
    <property type="entry name" value="DUF4211"/>
</dbReference>
<feature type="region of interest" description="Disordered" evidence="1">
    <location>
        <begin position="979"/>
        <end position="1261"/>
    </location>
</feature>
<evidence type="ECO:0000259" key="2">
    <source>
        <dbReference type="Pfam" id="PF13926"/>
    </source>
</evidence>
<feature type="region of interest" description="Disordered" evidence="1">
    <location>
        <begin position="376"/>
        <end position="426"/>
    </location>
</feature>
<accession>A0A8D8PT08</accession>
<feature type="compositionally biased region" description="Low complexity" evidence="1">
    <location>
        <begin position="891"/>
        <end position="909"/>
    </location>
</feature>
<feature type="compositionally biased region" description="Low complexity" evidence="1">
    <location>
        <begin position="688"/>
        <end position="735"/>
    </location>
</feature>
<feature type="region of interest" description="Disordered" evidence="1">
    <location>
        <begin position="465"/>
        <end position="622"/>
    </location>
</feature>
<feature type="compositionally biased region" description="Low complexity" evidence="1">
    <location>
        <begin position="1247"/>
        <end position="1259"/>
    </location>
</feature>
<feature type="compositionally biased region" description="Polar residues" evidence="1">
    <location>
        <begin position="580"/>
        <end position="589"/>
    </location>
</feature>
<dbReference type="EMBL" id="HBUF01310598">
    <property type="protein sequence ID" value="CAG6693047.1"/>
    <property type="molecule type" value="Transcribed_RNA"/>
</dbReference>
<feature type="compositionally biased region" description="Low complexity" evidence="1">
    <location>
        <begin position="465"/>
        <end position="477"/>
    </location>
</feature>
<feature type="compositionally biased region" description="Low complexity" evidence="1">
    <location>
        <begin position="284"/>
        <end position="345"/>
    </location>
</feature>
<feature type="compositionally biased region" description="Basic and acidic residues" evidence="1">
    <location>
        <begin position="1058"/>
        <end position="1067"/>
    </location>
</feature>
<feature type="region of interest" description="Disordered" evidence="1">
    <location>
        <begin position="688"/>
        <end position="777"/>
    </location>
</feature>
<organism evidence="3">
    <name type="scientific">Cacopsylla melanoneura</name>
    <dbReference type="NCBI Taxonomy" id="428564"/>
    <lineage>
        <taxon>Eukaryota</taxon>
        <taxon>Metazoa</taxon>
        <taxon>Ecdysozoa</taxon>
        <taxon>Arthropoda</taxon>
        <taxon>Hexapoda</taxon>
        <taxon>Insecta</taxon>
        <taxon>Pterygota</taxon>
        <taxon>Neoptera</taxon>
        <taxon>Paraneoptera</taxon>
        <taxon>Hemiptera</taxon>
        <taxon>Sternorrhyncha</taxon>
        <taxon>Psylloidea</taxon>
        <taxon>Psyllidae</taxon>
        <taxon>Psyllinae</taxon>
        <taxon>Cacopsylla</taxon>
    </lineage>
</organism>
<dbReference type="EMBL" id="HBUF01310600">
    <property type="protein sequence ID" value="CAG6693049.1"/>
    <property type="molecule type" value="Transcribed_RNA"/>
</dbReference>
<evidence type="ECO:0000313" key="3">
    <source>
        <dbReference type="EMBL" id="CAG6612924.1"/>
    </source>
</evidence>
<feature type="compositionally biased region" description="Polar residues" evidence="1">
    <location>
        <begin position="1001"/>
        <end position="1016"/>
    </location>
</feature>
<dbReference type="EMBL" id="HBUF01025956">
    <property type="protein sequence ID" value="CAG6612923.1"/>
    <property type="molecule type" value="Transcribed_RNA"/>
</dbReference>
<dbReference type="EMBL" id="HBUF01025958">
    <property type="protein sequence ID" value="CAG6612925.1"/>
    <property type="molecule type" value="Transcribed_RNA"/>
</dbReference>
<feature type="region of interest" description="Disordered" evidence="1">
    <location>
        <begin position="220"/>
        <end position="345"/>
    </location>
</feature>
<dbReference type="GO" id="GO:0005634">
    <property type="term" value="C:nucleus"/>
    <property type="evidence" value="ECO:0007669"/>
    <property type="project" value="TreeGrafter"/>
</dbReference>
<dbReference type="EMBL" id="HBUF01619732">
    <property type="protein sequence ID" value="CAG6780728.1"/>
    <property type="molecule type" value="Transcribed_RNA"/>
</dbReference>
<dbReference type="PANTHER" id="PTHR14689:SF0">
    <property type="entry name" value="COILED-COIL DOMAIN-CONTAINING PROTEIN 82"/>
    <property type="match status" value="1"/>
</dbReference>
<feature type="compositionally biased region" description="Basic and acidic residues" evidence="1">
    <location>
        <begin position="1104"/>
        <end position="1121"/>
    </location>
</feature>
<dbReference type="PANTHER" id="PTHR14689">
    <property type="entry name" value="PHORBOL-ESTER_DAG-TYPE DOMAIN-CONTAINING PROTEIN"/>
    <property type="match status" value="1"/>
</dbReference>
<feature type="compositionally biased region" description="Low complexity" evidence="1">
    <location>
        <begin position="186"/>
        <end position="195"/>
    </location>
</feature>